<proteinExistence type="inferred from homology"/>
<keyword evidence="2" id="KW-0560">Oxidoreductase</keyword>
<dbReference type="InterPro" id="IPR023210">
    <property type="entry name" value="NADP_OxRdtase_dom"/>
</dbReference>
<dbReference type="Gene3D" id="3.20.20.100">
    <property type="entry name" value="NADP-dependent oxidoreductase domain"/>
    <property type="match status" value="1"/>
</dbReference>
<dbReference type="InterPro" id="IPR050523">
    <property type="entry name" value="AKR_Detox_Biosynth"/>
</dbReference>
<evidence type="ECO:0000256" key="1">
    <source>
        <dbReference type="ARBA" id="ARBA00022857"/>
    </source>
</evidence>
<dbReference type="SUPFAM" id="SSF51430">
    <property type="entry name" value="NAD(P)-linked oxidoreductase"/>
    <property type="match status" value="1"/>
</dbReference>
<dbReference type="PANTHER" id="PTHR43364:SF7">
    <property type="entry name" value="NADP-DEPENDENT OXIDOREDUCTASE DOMAIN-CONTAINING PROTEIN-RELATED"/>
    <property type="match status" value="1"/>
</dbReference>
<comment type="caution">
    <text evidence="5">The sequence shown here is derived from an EMBL/GenBank/DDBJ whole genome shotgun (WGS) entry which is preliminary data.</text>
</comment>
<dbReference type="CDD" id="cd19146">
    <property type="entry name" value="AKR_AKR9A1-2"/>
    <property type="match status" value="1"/>
</dbReference>
<protein>
    <recommendedName>
        <fullName evidence="4">NADP-dependent oxidoreductase domain-containing protein</fullName>
    </recommendedName>
</protein>
<accession>A0A8K0L4S2</accession>
<evidence type="ECO:0000256" key="3">
    <source>
        <dbReference type="ARBA" id="ARBA00038157"/>
    </source>
</evidence>
<evidence type="ECO:0000313" key="6">
    <source>
        <dbReference type="Proteomes" id="UP000809789"/>
    </source>
</evidence>
<dbReference type="AlphaFoldDB" id="A0A8K0L4S2"/>
<dbReference type="Proteomes" id="UP000809789">
    <property type="component" value="Unassembled WGS sequence"/>
</dbReference>
<dbReference type="EMBL" id="JAESVG020000004">
    <property type="protein sequence ID" value="KAG8628143.1"/>
    <property type="molecule type" value="Genomic_DNA"/>
</dbReference>
<organism evidence="5 6">
    <name type="scientific">Elsinoe batatas</name>
    <dbReference type="NCBI Taxonomy" id="2601811"/>
    <lineage>
        <taxon>Eukaryota</taxon>
        <taxon>Fungi</taxon>
        <taxon>Dikarya</taxon>
        <taxon>Ascomycota</taxon>
        <taxon>Pezizomycotina</taxon>
        <taxon>Dothideomycetes</taxon>
        <taxon>Dothideomycetidae</taxon>
        <taxon>Myriangiales</taxon>
        <taxon>Elsinoaceae</taxon>
        <taxon>Elsinoe</taxon>
    </lineage>
</organism>
<feature type="domain" description="NADP-dependent oxidoreductase" evidence="4">
    <location>
        <begin position="30"/>
        <end position="331"/>
    </location>
</feature>
<keyword evidence="6" id="KW-1185">Reference proteome</keyword>
<gene>
    <name evidence="5" type="ORF">KVT40_004016</name>
</gene>
<keyword evidence="1" id="KW-0521">NADP</keyword>
<dbReference type="InterPro" id="IPR036812">
    <property type="entry name" value="NAD(P)_OxRdtase_dom_sf"/>
</dbReference>
<evidence type="ECO:0000313" key="5">
    <source>
        <dbReference type="EMBL" id="KAG8628143.1"/>
    </source>
</evidence>
<dbReference type="Pfam" id="PF00248">
    <property type="entry name" value="Aldo_ket_red"/>
    <property type="match status" value="1"/>
</dbReference>
<reference evidence="5" key="1">
    <citation type="submission" date="2021-07" db="EMBL/GenBank/DDBJ databases">
        <title>Elsinoe batatas strain:CRI-CJ2 Genome sequencing and assembly.</title>
        <authorList>
            <person name="Huang L."/>
        </authorList>
    </citation>
    <scope>NUCLEOTIDE SEQUENCE</scope>
    <source>
        <strain evidence="5">CRI-CJ2</strain>
    </source>
</reference>
<name>A0A8K0L4S2_9PEZI</name>
<evidence type="ECO:0000259" key="4">
    <source>
        <dbReference type="Pfam" id="PF00248"/>
    </source>
</evidence>
<dbReference type="PANTHER" id="PTHR43364">
    <property type="entry name" value="NADH-SPECIFIC METHYLGLYOXAL REDUCTASE-RELATED"/>
    <property type="match status" value="1"/>
</dbReference>
<sequence length="379" mass="42628">MSFFQDAPAPKSNLGYHRLLSPTAGIRVSPLCLGAMNFGSSWESFMGSCDKKTTFEILDYFYDQGGNFIDTANNYQNEESEQWIGEWMEQRGNRSEMVIATKFTTGFRGANASKEKIQSNFQGNSTKSLHVSLNASLKKLKTDYIDLLYLHWWDFSTSIEEIMQSLNTMVQQGKVLYLGVSDTPAWIVSKANQYARDHGLRPFSVYQGRWNAADRDFERDILPMCEAEGMGLAPWSALGGGKFKTEEQRVAQEGRKMGEASEKELAIIKKLEEIAKKKGTIITSVALAYVMHKSPNVFPIVGGRKVEHLKGNIEALKIKLTEEEMEDIESAVPFDYGFPLNFLFVTSKKPTFKTGDVFLVKANAHVDTVPRPQPIAPRE</sequence>
<dbReference type="GO" id="GO:0016491">
    <property type="term" value="F:oxidoreductase activity"/>
    <property type="evidence" value="ECO:0007669"/>
    <property type="project" value="UniProtKB-KW"/>
</dbReference>
<evidence type="ECO:0000256" key="2">
    <source>
        <dbReference type="ARBA" id="ARBA00023002"/>
    </source>
</evidence>
<comment type="similarity">
    <text evidence="3">Belongs to the aldo/keto reductase family. Aldo/keto reductase 2 subfamily.</text>
</comment>
<dbReference type="OrthoDB" id="48988at2759"/>